<name>A0A9J5X3J8_SOLCO</name>
<accession>A0A9J5X3J8</accession>
<proteinExistence type="inferred from homology"/>
<dbReference type="EMBL" id="JACXVP010000010">
    <property type="protein sequence ID" value="KAG5582514.1"/>
    <property type="molecule type" value="Genomic_DNA"/>
</dbReference>
<evidence type="ECO:0000256" key="2">
    <source>
        <dbReference type="ARBA" id="ARBA00023163"/>
    </source>
</evidence>
<dbReference type="OrthoDB" id="1305231at2759"/>
<dbReference type="PROSITE" id="PS50985">
    <property type="entry name" value="GRAS"/>
    <property type="match status" value="1"/>
</dbReference>
<comment type="caution">
    <text evidence="4">The sequence shown here is derived from an EMBL/GenBank/DDBJ whole genome shotgun (WGS) entry which is preliminary data.</text>
</comment>
<dbReference type="AlphaFoldDB" id="A0A9J5X3J8"/>
<dbReference type="InterPro" id="IPR005202">
    <property type="entry name" value="TF_GRAS"/>
</dbReference>
<comment type="caution">
    <text evidence="3">Lacks conserved residue(s) required for the propagation of feature annotation.</text>
</comment>
<keyword evidence="2" id="KW-0804">Transcription</keyword>
<evidence type="ECO:0000313" key="5">
    <source>
        <dbReference type="Proteomes" id="UP000824120"/>
    </source>
</evidence>
<organism evidence="4 5">
    <name type="scientific">Solanum commersonii</name>
    <name type="common">Commerson's wild potato</name>
    <name type="synonym">Commerson's nightshade</name>
    <dbReference type="NCBI Taxonomy" id="4109"/>
    <lineage>
        <taxon>Eukaryota</taxon>
        <taxon>Viridiplantae</taxon>
        <taxon>Streptophyta</taxon>
        <taxon>Embryophyta</taxon>
        <taxon>Tracheophyta</taxon>
        <taxon>Spermatophyta</taxon>
        <taxon>Magnoliopsida</taxon>
        <taxon>eudicotyledons</taxon>
        <taxon>Gunneridae</taxon>
        <taxon>Pentapetalae</taxon>
        <taxon>asterids</taxon>
        <taxon>lamiids</taxon>
        <taxon>Solanales</taxon>
        <taxon>Solanaceae</taxon>
        <taxon>Solanoideae</taxon>
        <taxon>Solaneae</taxon>
        <taxon>Solanum</taxon>
    </lineage>
</organism>
<gene>
    <name evidence="4" type="ORF">H5410_053141</name>
</gene>
<keyword evidence="5" id="KW-1185">Reference proteome</keyword>
<comment type="similarity">
    <text evidence="3">Belongs to the GRAS family.</text>
</comment>
<protein>
    <submittedName>
        <fullName evidence="4">Uncharacterized protein</fullName>
    </submittedName>
</protein>
<evidence type="ECO:0000313" key="4">
    <source>
        <dbReference type="EMBL" id="KAG5582514.1"/>
    </source>
</evidence>
<evidence type="ECO:0000256" key="3">
    <source>
        <dbReference type="PROSITE-ProRule" id="PRU01191"/>
    </source>
</evidence>
<keyword evidence="1" id="KW-0805">Transcription regulation</keyword>
<dbReference type="Proteomes" id="UP000824120">
    <property type="component" value="Chromosome 10"/>
</dbReference>
<evidence type="ECO:0000256" key="1">
    <source>
        <dbReference type="ARBA" id="ARBA00023015"/>
    </source>
</evidence>
<reference evidence="4 5" key="1">
    <citation type="submission" date="2020-09" db="EMBL/GenBank/DDBJ databases">
        <title>De no assembly of potato wild relative species, Solanum commersonii.</title>
        <authorList>
            <person name="Cho K."/>
        </authorList>
    </citation>
    <scope>NUCLEOTIDE SEQUENCE [LARGE SCALE GENOMIC DNA]</scope>
    <source>
        <strain evidence="4">LZ3.2</strain>
        <tissue evidence="4">Leaf</tissue>
    </source>
</reference>
<sequence length="188" mass="20745">MNCREISMETIDEDEDSFVSNTDAIIYAASDISGWTHSLISDDNISNSSSSANVDEHHQQQEILTASGSGDGDGDDDSMIVSSSASSIWFNNNKQIDDQQEVRIFNVDFRALCNNTCRRSELCGGLLPDTDKTVNEESSVRLVNMLMACAEAIQENNLSLADELTSVFNKNCSFTNWRSNEESGDLFC</sequence>